<dbReference type="Proteomes" id="UP001255856">
    <property type="component" value="Unassembled WGS sequence"/>
</dbReference>
<dbReference type="Gene3D" id="3.30.200.20">
    <property type="entry name" value="Phosphorylase Kinase, domain 1"/>
    <property type="match status" value="1"/>
</dbReference>
<reference evidence="12" key="1">
    <citation type="submission" date="2021-01" db="EMBL/GenBank/DDBJ databases">
        <authorList>
            <person name="Eckstrom K.M.E."/>
        </authorList>
    </citation>
    <scope>NUCLEOTIDE SEQUENCE</scope>
    <source>
        <strain evidence="12">UVCC 0001</strain>
    </source>
</reference>
<evidence type="ECO:0000256" key="4">
    <source>
        <dbReference type="ARBA" id="ARBA00022553"/>
    </source>
</evidence>
<feature type="domain" description="Protein kinase" evidence="11">
    <location>
        <begin position="1"/>
        <end position="290"/>
    </location>
</feature>
<dbReference type="PANTHER" id="PTHR24056:SF254">
    <property type="entry name" value="CYCLIN-DEPENDENT KINASE 2"/>
    <property type="match status" value="1"/>
</dbReference>
<comment type="caution">
    <text evidence="12">The sequence shown here is derived from an EMBL/GenBank/DDBJ whole genome shotgun (WGS) entry which is preliminary data.</text>
</comment>
<dbReference type="FunFam" id="1.10.510.10:FF:000281">
    <property type="entry name" value="Cyclin-dependent kinase 2"/>
    <property type="match status" value="1"/>
</dbReference>
<dbReference type="GO" id="GO:0000307">
    <property type="term" value="C:cyclin-dependent protein kinase holoenzyme complex"/>
    <property type="evidence" value="ECO:0007669"/>
    <property type="project" value="TreeGrafter"/>
</dbReference>
<evidence type="ECO:0000256" key="5">
    <source>
        <dbReference type="ARBA" id="ARBA00022679"/>
    </source>
</evidence>
<evidence type="ECO:0000313" key="12">
    <source>
        <dbReference type="EMBL" id="KAK2076043.1"/>
    </source>
</evidence>
<dbReference type="PROSITE" id="PS00108">
    <property type="entry name" value="PROTEIN_KINASE_ST"/>
    <property type="match status" value="1"/>
</dbReference>
<keyword evidence="13" id="KW-1185">Reference proteome</keyword>
<evidence type="ECO:0000256" key="3">
    <source>
        <dbReference type="ARBA" id="ARBA00022527"/>
    </source>
</evidence>
<dbReference type="AlphaFoldDB" id="A0AAD9IDP6"/>
<keyword evidence="6" id="KW-0547">Nucleotide-binding</keyword>
<gene>
    <name evidence="12" type="primary">CDKB11</name>
    <name evidence="12" type="ORF">QBZ16_001379</name>
</gene>
<evidence type="ECO:0000259" key="11">
    <source>
        <dbReference type="PROSITE" id="PS50011"/>
    </source>
</evidence>
<keyword evidence="7 12" id="KW-0418">Kinase</keyword>
<evidence type="ECO:0000256" key="8">
    <source>
        <dbReference type="ARBA" id="ARBA00022840"/>
    </source>
</evidence>
<dbReference type="InterPro" id="IPR000719">
    <property type="entry name" value="Prot_kinase_dom"/>
</dbReference>
<protein>
    <recommendedName>
        <fullName evidence="2">cyclin-dependent kinase</fullName>
        <ecNumber evidence="2">2.7.11.22</ecNumber>
    </recommendedName>
</protein>
<keyword evidence="5" id="KW-0808">Transferase</keyword>
<comment type="similarity">
    <text evidence="1">Belongs to the protein kinase superfamily. CMGC Ser/Thr protein kinase family. CDC2/CDKX subfamily.</text>
</comment>
<dbReference type="GO" id="GO:0007165">
    <property type="term" value="P:signal transduction"/>
    <property type="evidence" value="ECO:0007669"/>
    <property type="project" value="TreeGrafter"/>
</dbReference>
<proteinExistence type="inferred from homology"/>
<dbReference type="GO" id="GO:0010389">
    <property type="term" value="P:regulation of G2/M transition of mitotic cell cycle"/>
    <property type="evidence" value="ECO:0007669"/>
    <property type="project" value="TreeGrafter"/>
</dbReference>
<dbReference type="InterPro" id="IPR011009">
    <property type="entry name" value="Kinase-like_dom_sf"/>
</dbReference>
<evidence type="ECO:0000256" key="6">
    <source>
        <dbReference type="ARBA" id="ARBA00022741"/>
    </source>
</evidence>
<dbReference type="SMART" id="SM00220">
    <property type="entry name" value="S_TKc"/>
    <property type="match status" value="1"/>
</dbReference>
<keyword evidence="4" id="KW-0597">Phosphoprotein</keyword>
<keyword evidence="8" id="KW-0067">ATP-binding</keyword>
<dbReference type="GO" id="GO:0005737">
    <property type="term" value="C:cytoplasm"/>
    <property type="evidence" value="ECO:0007669"/>
    <property type="project" value="TreeGrafter"/>
</dbReference>
<dbReference type="GO" id="GO:0005524">
    <property type="term" value="F:ATP binding"/>
    <property type="evidence" value="ECO:0007669"/>
    <property type="project" value="UniProtKB-KW"/>
</dbReference>
<comment type="catalytic activity">
    <reaction evidence="10">
        <text>L-seryl-[protein] + ATP = O-phospho-L-seryl-[protein] + ADP + H(+)</text>
        <dbReference type="Rhea" id="RHEA:17989"/>
        <dbReference type="Rhea" id="RHEA-COMP:9863"/>
        <dbReference type="Rhea" id="RHEA-COMP:11604"/>
        <dbReference type="ChEBI" id="CHEBI:15378"/>
        <dbReference type="ChEBI" id="CHEBI:29999"/>
        <dbReference type="ChEBI" id="CHEBI:30616"/>
        <dbReference type="ChEBI" id="CHEBI:83421"/>
        <dbReference type="ChEBI" id="CHEBI:456216"/>
        <dbReference type="EC" id="2.7.11.22"/>
    </reaction>
</comment>
<dbReference type="EMBL" id="JASFZW010000012">
    <property type="protein sequence ID" value="KAK2076043.1"/>
    <property type="molecule type" value="Genomic_DNA"/>
</dbReference>
<evidence type="ECO:0000313" key="13">
    <source>
        <dbReference type="Proteomes" id="UP001255856"/>
    </source>
</evidence>
<dbReference type="PANTHER" id="PTHR24056">
    <property type="entry name" value="CELL DIVISION PROTEIN KINASE"/>
    <property type="match status" value="1"/>
</dbReference>
<dbReference type="Pfam" id="PF00069">
    <property type="entry name" value="Pkinase"/>
    <property type="match status" value="1"/>
</dbReference>
<evidence type="ECO:0000256" key="1">
    <source>
        <dbReference type="ARBA" id="ARBA00006485"/>
    </source>
</evidence>
<sequence>MGTYGKVYKAKDRASNKLVALKKTRLEMEEEGVPSTALREVSLLLMLSKSRHIVRLLDVEHIEENNKPCLYLVFEYCNTDLKKFMDRNGKGPSHPLDPMLVKVLMYQLLKGVAHMHRHGVMHRDLKPQNLLVDEVPGSDAPLLKVADLGLGRAFSMPIKAYTHEIVTLWYRAPEVLLGIDCYAPAVDIWSVGCIFAELARKQALFPGDSELQQLLHIFKLLGTPEETTWPGVERLRDWHEFPQWKMQDLALVREVFPRLDEDGIDLLKAMFVYDPAKRITAKDALLHPYFDDVAREALDTLEDADVNLELSRCINSLAHARSEERQRQEALATAEA</sequence>
<accession>A0AAD9IDP6</accession>
<dbReference type="InterPro" id="IPR008271">
    <property type="entry name" value="Ser/Thr_kinase_AS"/>
</dbReference>
<dbReference type="GO" id="GO:0005634">
    <property type="term" value="C:nucleus"/>
    <property type="evidence" value="ECO:0007669"/>
    <property type="project" value="TreeGrafter"/>
</dbReference>
<dbReference type="GO" id="GO:0010468">
    <property type="term" value="P:regulation of gene expression"/>
    <property type="evidence" value="ECO:0007669"/>
    <property type="project" value="TreeGrafter"/>
</dbReference>
<dbReference type="PROSITE" id="PS50011">
    <property type="entry name" value="PROTEIN_KINASE_DOM"/>
    <property type="match status" value="1"/>
</dbReference>
<dbReference type="InterPro" id="IPR050108">
    <property type="entry name" value="CDK"/>
</dbReference>
<evidence type="ECO:0000256" key="9">
    <source>
        <dbReference type="ARBA" id="ARBA00047811"/>
    </source>
</evidence>
<dbReference type="Gene3D" id="1.10.510.10">
    <property type="entry name" value="Transferase(Phosphotransferase) domain 1"/>
    <property type="match status" value="1"/>
</dbReference>
<comment type="catalytic activity">
    <reaction evidence="9">
        <text>L-threonyl-[protein] + ATP = O-phospho-L-threonyl-[protein] + ADP + H(+)</text>
        <dbReference type="Rhea" id="RHEA:46608"/>
        <dbReference type="Rhea" id="RHEA-COMP:11060"/>
        <dbReference type="Rhea" id="RHEA-COMP:11605"/>
        <dbReference type="ChEBI" id="CHEBI:15378"/>
        <dbReference type="ChEBI" id="CHEBI:30013"/>
        <dbReference type="ChEBI" id="CHEBI:30616"/>
        <dbReference type="ChEBI" id="CHEBI:61977"/>
        <dbReference type="ChEBI" id="CHEBI:456216"/>
        <dbReference type="EC" id="2.7.11.22"/>
    </reaction>
</comment>
<evidence type="ECO:0000256" key="7">
    <source>
        <dbReference type="ARBA" id="ARBA00022777"/>
    </source>
</evidence>
<dbReference type="FunFam" id="3.30.200.20:FF:000124">
    <property type="entry name" value="Cyclin-dependent kinase 4"/>
    <property type="match status" value="1"/>
</dbReference>
<name>A0AAD9IDP6_PROWI</name>
<dbReference type="GO" id="GO:0030332">
    <property type="term" value="F:cyclin binding"/>
    <property type="evidence" value="ECO:0007669"/>
    <property type="project" value="TreeGrafter"/>
</dbReference>
<organism evidence="12 13">
    <name type="scientific">Prototheca wickerhamii</name>
    <dbReference type="NCBI Taxonomy" id="3111"/>
    <lineage>
        <taxon>Eukaryota</taxon>
        <taxon>Viridiplantae</taxon>
        <taxon>Chlorophyta</taxon>
        <taxon>core chlorophytes</taxon>
        <taxon>Trebouxiophyceae</taxon>
        <taxon>Chlorellales</taxon>
        <taxon>Chlorellaceae</taxon>
        <taxon>Prototheca</taxon>
    </lineage>
</organism>
<evidence type="ECO:0000256" key="2">
    <source>
        <dbReference type="ARBA" id="ARBA00012425"/>
    </source>
</evidence>
<dbReference type="SUPFAM" id="SSF56112">
    <property type="entry name" value="Protein kinase-like (PK-like)"/>
    <property type="match status" value="1"/>
</dbReference>
<dbReference type="GO" id="GO:0000082">
    <property type="term" value="P:G1/S transition of mitotic cell cycle"/>
    <property type="evidence" value="ECO:0007669"/>
    <property type="project" value="TreeGrafter"/>
</dbReference>
<evidence type="ECO:0000256" key="10">
    <source>
        <dbReference type="ARBA" id="ARBA00048367"/>
    </source>
</evidence>
<dbReference type="EC" id="2.7.11.22" evidence="2"/>
<keyword evidence="3" id="KW-0723">Serine/threonine-protein kinase</keyword>
<dbReference type="GO" id="GO:0004693">
    <property type="term" value="F:cyclin-dependent protein serine/threonine kinase activity"/>
    <property type="evidence" value="ECO:0007669"/>
    <property type="project" value="UniProtKB-EC"/>
</dbReference>